<sequence length="836" mass="94639">MERSPLDCVVCNKELNNPVLLPCHHTVCKTCVGTNCSVCEAHIETPPPSDKLAAYLMDTSHEEAEVCANCDEMNQPMYFCDTCQQPLCYNCRIFTHQAKMFASHKIVEAEERARVRGRTVCESHGELYILYCLDRKRLVCIQCFQDRPQEERHSFVNIPTGHRNCVEKIEKWAMKLKAYQANDERREELSVRQRILAESQQEYNSAKTSLFQICQQIIDTVMTTRDSLSREMDENREEIERSCREQIERIQTIMDPIRLCLMSAQILCSSASNIDVLQLSGELIKRMQNIMTRSAEKLPASTKPIDTISHRSAIARALEPYLGLSAAWCPISGSNRDRSSKEGSGSNSYKGRSGSHPNGMPFVLSKFQTMIDLSGAFGQLFATVEETEIQLELHSNSLSDMQPELQEIWQEQLDRVRRQQIIYREKVDECSSLRTTSNQVLIAARQLAPFASCIESMSALIDPKRCHPPDPAPMESICLQISTIEPDSESRILAIEKEEQNRRALQEKKKSEELAEHVTVTKSLKHGKSKKKDANRLLVNTNRERSPGGTDTALLSPCLTKKMQVPKIIFQRKVKFRSPSVKEETYFDMESEGICWEDFFEIQLEDQGQITDIQFLEEARCSSSLSLSLGCSSSCASPASQLSLPSIDQLLGRIPLASRVTQDVGSSRQSMMQSLQDMFFSAQQKDANEKISERPNVSASAVKNAQKKIKEGDDPKSLEVLERRDHDKSSDSIELSPENIASMIEKKEVKRRRINRDEAIKTEKDLERSEKVTEIKDPDPTTPEPPSQPPIVPVIPTIVLNELEASSKLGSFEVKEKVLQSLKERMNSISTSENED</sequence>
<feature type="compositionally biased region" description="Basic and acidic residues" evidence="6">
    <location>
        <begin position="758"/>
        <end position="779"/>
    </location>
</feature>
<dbReference type="InterPro" id="IPR001841">
    <property type="entry name" value="Znf_RING"/>
</dbReference>
<feature type="region of interest" description="Disordered" evidence="6">
    <location>
        <begin position="758"/>
        <end position="792"/>
    </location>
</feature>
<dbReference type="CDD" id="cd19814">
    <property type="entry name" value="Bbox1_RNF207-like"/>
    <property type="match status" value="1"/>
</dbReference>
<feature type="domain" description="B box-type" evidence="8">
    <location>
        <begin position="62"/>
        <end position="109"/>
    </location>
</feature>
<comment type="caution">
    <text evidence="9">The sequence shown here is derived from an EMBL/GenBank/DDBJ whole genome shotgun (WGS) entry which is preliminary data.</text>
</comment>
<evidence type="ECO:0000256" key="3">
    <source>
        <dbReference type="ARBA" id="ARBA00022771"/>
    </source>
</evidence>
<dbReference type="SUPFAM" id="SSF57845">
    <property type="entry name" value="B-box zinc-binding domain"/>
    <property type="match status" value="1"/>
</dbReference>
<dbReference type="PROSITE" id="PS50089">
    <property type="entry name" value="ZF_RING_2"/>
    <property type="match status" value="1"/>
</dbReference>
<feature type="domain" description="RING-type" evidence="7">
    <location>
        <begin position="8"/>
        <end position="42"/>
    </location>
</feature>
<dbReference type="GO" id="GO:0044325">
    <property type="term" value="F:transmembrane transporter binding"/>
    <property type="evidence" value="ECO:0007669"/>
    <property type="project" value="TreeGrafter"/>
</dbReference>
<evidence type="ECO:0000256" key="5">
    <source>
        <dbReference type="PROSITE-ProRule" id="PRU00024"/>
    </source>
</evidence>
<evidence type="ECO:0000313" key="9">
    <source>
        <dbReference type="EMBL" id="PAV64449.1"/>
    </source>
</evidence>
<feature type="region of interest" description="Disordered" evidence="6">
    <location>
        <begin position="686"/>
        <end position="738"/>
    </location>
</feature>
<dbReference type="AlphaFoldDB" id="A0A2A2JSB1"/>
<dbReference type="SUPFAM" id="SSF57850">
    <property type="entry name" value="RING/U-box"/>
    <property type="match status" value="1"/>
</dbReference>
<feature type="compositionally biased region" description="Basic and acidic residues" evidence="6">
    <location>
        <begin position="708"/>
        <end position="731"/>
    </location>
</feature>
<evidence type="ECO:0000256" key="2">
    <source>
        <dbReference type="ARBA" id="ARBA00022723"/>
    </source>
</evidence>
<dbReference type="InterPro" id="IPR013083">
    <property type="entry name" value="Znf_RING/FYVE/PHD"/>
</dbReference>
<dbReference type="PROSITE" id="PS00518">
    <property type="entry name" value="ZF_RING_1"/>
    <property type="match status" value="1"/>
</dbReference>
<reference evidence="9 10" key="1">
    <citation type="journal article" date="2017" name="Curr. Biol.">
        <title>Genome architecture and evolution of a unichromosomal asexual nematode.</title>
        <authorList>
            <person name="Fradin H."/>
            <person name="Zegar C."/>
            <person name="Gutwein M."/>
            <person name="Lucas J."/>
            <person name="Kovtun M."/>
            <person name="Corcoran D."/>
            <person name="Baugh L.R."/>
            <person name="Kiontke K."/>
            <person name="Gunsalus K."/>
            <person name="Fitch D.H."/>
            <person name="Piano F."/>
        </authorList>
    </citation>
    <scope>NUCLEOTIDE SEQUENCE [LARGE SCALE GENOMIC DNA]</scope>
    <source>
        <strain evidence="9">PF1309</strain>
    </source>
</reference>
<dbReference type="PANTHER" id="PTHR22635:SF0">
    <property type="entry name" value="RING FINGER PROTEIN 207"/>
    <property type="match status" value="1"/>
</dbReference>
<dbReference type="Gene3D" id="3.30.40.10">
    <property type="entry name" value="Zinc/RING finger domain, C3HC4 (zinc finger)"/>
    <property type="match status" value="1"/>
</dbReference>
<dbReference type="Gene3D" id="1.20.58.1540">
    <property type="entry name" value="Actin interacting protein 3, C-terminal domain"/>
    <property type="match status" value="1"/>
</dbReference>
<keyword evidence="10" id="KW-1185">Reference proteome</keyword>
<dbReference type="GO" id="GO:0030544">
    <property type="term" value="F:Hsp70 protein binding"/>
    <property type="evidence" value="ECO:0007669"/>
    <property type="project" value="InterPro"/>
</dbReference>
<dbReference type="GO" id="GO:0008270">
    <property type="term" value="F:zinc ion binding"/>
    <property type="evidence" value="ECO:0007669"/>
    <property type="project" value="UniProtKB-KW"/>
</dbReference>
<protein>
    <recommendedName>
        <fullName evidence="1">RING finger protein 207</fullName>
    </recommendedName>
</protein>
<evidence type="ECO:0000256" key="1">
    <source>
        <dbReference type="ARBA" id="ARBA00021526"/>
    </source>
</evidence>
<dbReference type="PANTHER" id="PTHR22635">
    <property type="entry name" value="RING FINGER PROTEIN 207"/>
    <property type="match status" value="1"/>
</dbReference>
<dbReference type="CDD" id="cd16449">
    <property type="entry name" value="RING-HC"/>
    <property type="match status" value="1"/>
</dbReference>
<dbReference type="Gene3D" id="3.30.160.60">
    <property type="entry name" value="Classic Zinc Finger"/>
    <property type="match status" value="1"/>
</dbReference>
<gene>
    <name evidence="9" type="ORF">WR25_07036</name>
</gene>
<feature type="region of interest" description="Disordered" evidence="6">
    <location>
        <begin position="334"/>
        <end position="356"/>
    </location>
</feature>
<evidence type="ECO:0000256" key="4">
    <source>
        <dbReference type="ARBA" id="ARBA00022833"/>
    </source>
</evidence>
<dbReference type="InterPro" id="IPR017907">
    <property type="entry name" value="Znf_RING_CS"/>
</dbReference>
<dbReference type="PROSITE" id="PS50119">
    <property type="entry name" value="ZF_BBOX"/>
    <property type="match status" value="2"/>
</dbReference>
<dbReference type="InterPro" id="IPR039320">
    <property type="entry name" value="RNF207"/>
</dbReference>
<keyword evidence="4" id="KW-0862">Zinc</keyword>
<evidence type="ECO:0000256" key="6">
    <source>
        <dbReference type="SAM" id="MobiDB-lite"/>
    </source>
</evidence>
<keyword evidence="3 5" id="KW-0863">Zinc-finger</keyword>
<feature type="domain" description="B box-type" evidence="8">
    <location>
        <begin position="116"/>
        <end position="158"/>
    </location>
</feature>
<proteinExistence type="predicted"/>
<dbReference type="STRING" id="2018661.A0A2A2JSB1"/>
<dbReference type="GO" id="GO:0048471">
    <property type="term" value="C:perinuclear region of cytoplasm"/>
    <property type="evidence" value="ECO:0007669"/>
    <property type="project" value="TreeGrafter"/>
</dbReference>
<keyword evidence="2" id="KW-0479">Metal-binding</keyword>
<evidence type="ECO:0000259" key="8">
    <source>
        <dbReference type="PROSITE" id="PS50119"/>
    </source>
</evidence>
<feature type="compositionally biased region" description="Pro residues" evidence="6">
    <location>
        <begin position="780"/>
        <end position="792"/>
    </location>
</feature>
<dbReference type="Proteomes" id="UP000218231">
    <property type="component" value="Unassembled WGS sequence"/>
</dbReference>
<dbReference type="Pfam" id="PF00643">
    <property type="entry name" value="zf-B_box"/>
    <property type="match status" value="1"/>
</dbReference>
<dbReference type="EMBL" id="LIAE01010258">
    <property type="protein sequence ID" value="PAV64449.1"/>
    <property type="molecule type" value="Genomic_DNA"/>
</dbReference>
<dbReference type="SMART" id="SM00336">
    <property type="entry name" value="BBOX"/>
    <property type="match status" value="2"/>
</dbReference>
<evidence type="ECO:0000313" key="10">
    <source>
        <dbReference type="Proteomes" id="UP000218231"/>
    </source>
</evidence>
<organism evidence="9 10">
    <name type="scientific">Diploscapter pachys</name>
    <dbReference type="NCBI Taxonomy" id="2018661"/>
    <lineage>
        <taxon>Eukaryota</taxon>
        <taxon>Metazoa</taxon>
        <taxon>Ecdysozoa</taxon>
        <taxon>Nematoda</taxon>
        <taxon>Chromadorea</taxon>
        <taxon>Rhabditida</taxon>
        <taxon>Rhabditina</taxon>
        <taxon>Rhabditomorpha</taxon>
        <taxon>Rhabditoidea</taxon>
        <taxon>Rhabditidae</taxon>
        <taxon>Diploscapter</taxon>
    </lineage>
</organism>
<dbReference type="OrthoDB" id="9049620at2759"/>
<evidence type="ECO:0000259" key="7">
    <source>
        <dbReference type="PROSITE" id="PS50089"/>
    </source>
</evidence>
<dbReference type="SMART" id="SM00184">
    <property type="entry name" value="RING"/>
    <property type="match status" value="1"/>
</dbReference>
<name>A0A2A2JSB1_9BILA</name>
<accession>A0A2A2JSB1</accession>
<dbReference type="InterPro" id="IPR000315">
    <property type="entry name" value="Znf_B-box"/>
</dbReference>